<accession>A0AAV7GCM8</accession>
<evidence type="ECO:0000313" key="1">
    <source>
        <dbReference type="EMBL" id="KAH0453882.1"/>
    </source>
</evidence>
<sequence>MFQHCDNQCQELSMFGRSHDHNIPSFPFTFISLLHSNCLISLATNREMPGGTIWEEGEFGELQLPLIEDG</sequence>
<dbReference type="Proteomes" id="UP000775213">
    <property type="component" value="Unassembled WGS sequence"/>
</dbReference>
<protein>
    <submittedName>
        <fullName evidence="1">Uncharacterized protein</fullName>
    </submittedName>
</protein>
<dbReference type="EMBL" id="JAGFBR010000016">
    <property type="protein sequence ID" value="KAH0453882.1"/>
    <property type="molecule type" value="Genomic_DNA"/>
</dbReference>
<evidence type="ECO:0000313" key="2">
    <source>
        <dbReference type="Proteomes" id="UP000775213"/>
    </source>
</evidence>
<keyword evidence="2" id="KW-1185">Reference proteome</keyword>
<comment type="caution">
    <text evidence="1">The sequence shown here is derived from an EMBL/GenBank/DDBJ whole genome shotgun (WGS) entry which is preliminary data.</text>
</comment>
<gene>
    <name evidence="1" type="ORF">IEQ34_018206</name>
</gene>
<reference evidence="1 2" key="1">
    <citation type="journal article" date="2021" name="Hortic Res">
        <title>Chromosome-scale assembly of the Dendrobium chrysotoxum genome enhances the understanding of orchid evolution.</title>
        <authorList>
            <person name="Zhang Y."/>
            <person name="Zhang G.Q."/>
            <person name="Zhang D."/>
            <person name="Liu X.D."/>
            <person name="Xu X.Y."/>
            <person name="Sun W.H."/>
            <person name="Yu X."/>
            <person name="Zhu X."/>
            <person name="Wang Z.W."/>
            <person name="Zhao X."/>
            <person name="Zhong W.Y."/>
            <person name="Chen H."/>
            <person name="Yin W.L."/>
            <person name="Huang T."/>
            <person name="Niu S.C."/>
            <person name="Liu Z.J."/>
        </authorList>
    </citation>
    <scope>NUCLEOTIDE SEQUENCE [LARGE SCALE GENOMIC DNA]</scope>
    <source>
        <strain evidence="1">Lindl</strain>
    </source>
</reference>
<name>A0AAV7GCM8_DENCH</name>
<organism evidence="1 2">
    <name type="scientific">Dendrobium chrysotoxum</name>
    <name type="common">Orchid</name>
    <dbReference type="NCBI Taxonomy" id="161865"/>
    <lineage>
        <taxon>Eukaryota</taxon>
        <taxon>Viridiplantae</taxon>
        <taxon>Streptophyta</taxon>
        <taxon>Embryophyta</taxon>
        <taxon>Tracheophyta</taxon>
        <taxon>Spermatophyta</taxon>
        <taxon>Magnoliopsida</taxon>
        <taxon>Liliopsida</taxon>
        <taxon>Asparagales</taxon>
        <taxon>Orchidaceae</taxon>
        <taxon>Epidendroideae</taxon>
        <taxon>Malaxideae</taxon>
        <taxon>Dendrobiinae</taxon>
        <taxon>Dendrobium</taxon>
    </lineage>
</organism>
<proteinExistence type="predicted"/>
<dbReference type="AlphaFoldDB" id="A0AAV7GCM8"/>